<evidence type="ECO:0000256" key="2">
    <source>
        <dbReference type="ARBA" id="ARBA00022741"/>
    </source>
</evidence>
<dbReference type="EMBL" id="MFKF01000023">
    <property type="protein sequence ID" value="OGG56901.1"/>
    <property type="molecule type" value="Genomic_DNA"/>
</dbReference>
<dbReference type="InterPro" id="IPR050166">
    <property type="entry name" value="ABC_transporter_ATP-bind"/>
</dbReference>
<dbReference type="Pfam" id="PF00005">
    <property type="entry name" value="ABC_tran"/>
    <property type="match status" value="1"/>
</dbReference>
<dbReference type="CDD" id="cd03293">
    <property type="entry name" value="ABC_NrtD_SsuB_transporters"/>
    <property type="match status" value="1"/>
</dbReference>
<evidence type="ECO:0000256" key="3">
    <source>
        <dbReference type="ARBA" id="ARBA00022840"/>
    </source>
</evidence>
<comment type="caution">
    <text evidence="5">The sequence shown here is derived from an EMBL/GenBank/DDBJ whole genome shotgun (WGS) entry which is preliminary data.</text>
</comment>
<dbReference type="InterPro" id="IPR003439">
    <property type="entry name" value="ABC_transporter-like_ATP-bd"/>
</dbReference>
<keyword evidence="1" id="KW-0813">Transport</keyword>
<keyword evidence="3" id="KW-0067">ATP-binding</keyword>
<name>A0A1F6D6D3_HANXR</name>
<dbReference type="PROSITE" id="PS00211">
    <property type="entry name" value="ABC_TRANSPORTER_1"/>
    <property type="match status" value="1"/>
</dbReference>
<dbReference type="GO" id="GO:0005524">
    <property type="term" value="F:ATP binding"/>
    <property type="evidence" value="ECO:0007669"/>
    <property type="project" value="UniProtKB-KW"/>
</dbReference>
<dbReference type="InterPro" id="IPR027417">
    <property type="entry name" value="P-loop_NTPase"/>
</dbReference>
<dbReference type="PANTHER" id="PTHR42788">
    <property type="entry name" value="TAURINE IMPORT ATP-BINDING PROTEIN-RELATED"/>
    <property type="match status" value="1"/>
</dbReference>
<dbReference type="GO" id="GO:0016887">
    <property type="term" value="F:ATP hydrolysis activity"/>
    <property type="evidence" value="ECO:0007669"/>
    <property type="project" value="InterPro"/>
</dbReference>
<dbReference type="InterPro" id="IPR003593">
    <property type="entry name" value="AAA+_ATPase"/>
</dbReference>
<gene>
    <name evidence="5" type="ORF">A3F84_10920</name>
</gene>
<dbReference type="Gene3D" id="3.40.50.300">
    <property type="entry name" value="P-loop containing nucleotide triphosphate hydrolases"/>
    <property type="match status" value="1"/>
</dbReference>
<feature type="domain" description="ABC transporter" evidence="4">
    <location>
        <begin position="7"/>
        <end position="249"/>
    </location>
</feature>
<dbReference type="AlphaFoldDB" id="A0A1F6D6D3"/>
<proteinExistence type="predicted"/>
<dbReference type="SMART" id="SM00382">
    <property type="entry name" value="AAA"/>
    <property type="match status" value="1"/>
</dbReference>
<organism evidence="5 6">
    <name type="scientific">Handelsmanbacteria sp. (strain RIFCSPLOWO2_12_FULL_64_10)</name>
    <dbReference type="NCBI Taxonomy" id="1817868"/>
    <lineage>
        <taxon>Bacteria</taxon>
        <taxon>Candidatus Handelsmaniibacteriota</taxon>
    </lineage>
</organism>
<accession>A0A1F6D6D3</accession>
<reference evidence="5 6" key="1">
    <citation type="journal article" date="2016" name="Nat. Commun.">
        <title>Thousands of microbial genomes shed light on interconnected biogeochemical processes in an aquifer system.</title>
        <authorList>
            <person name="Anantharaman K."/>
            <person name="Brown C.T."/>
            <person name="Hug L.A."/>
            <person name="Sharon I."/>
            <person name="Castelle C.J."/>
            <person name="Probst A.J."/>
            <person name="Thomas B.C."/>
            <person name="Singh A."/>
            <person name="Wilkins M.J."/>
            <person name="Karaoz U."/>
            <person name="Brodie E.L."/>
            <person name="Williams K.H."/>
            <person name="Hubbard S.S."/>
            <person name="Banfield J.F."/>
        </authorList>
    </citation>
    <scope>NUCLEOTIDE SEQUENCE [LARGE SCALE GENOMIC DNA]</scope>
    <source>
        <strain evidence="6">RIFCSPLOWO2_12_FULL_64_10</strain>
    </source>
</reference>
<evidence type="ECO:0000313" key="6">
    <source>
        <dbReference type="Proteomes" id="UP000178606"/>
    </source>
</evidence>
<dbReference type="Proteomes" id="UP000178606">
    <property type="component" value="Unassembled WGS sequence"/>
</dbReference>
<evidence type="ECO:0000259" key="4">
    <source>
        <dbReference type="PROSITE" id="PS50893"/>
    </source>
</evidence>
<dbReference type="SUPFAM" id="SSF52540">
    <property type="entry name" value="P-loop containing nucleoside triphosphate hydrolases"/>
    <property type="match status" value="1"/>
</dbReference>
<dbReference type="PROSITE" id="PS50893">
    <property type="entry name" value="ABC_TRANSPORTER_2"/>
    <property type="match status" value="1"/>
</dbReference>
<keyword evidence="2" id="KW-0547">Nucleotide-binding</keyword>
<sequence length="264" mass="29135">MSTKLKLQVVGVHKSFLTPKGEAIQVVQDLSFTVEDVVRLGTGQDIGEFFVLLGPSGCGKSTVLRMVAGLIPPDRGTITLDGAPITGTGRERGMVFQAYTSFDWMTVLQNVAYGLKIQGASKGEREKVARKMIQEVGLGGFEEAYPTKLSGGQKQRVAIARTLAASPKMILMDEPFGALDAQTRLGMQRLLLDIWERHASTILFVTHDIGEALLLADRILVMGPRPTRVVEELRVPFARPRDPKIRHTEKFVELEAYLFDRIGE</sequence>
<evidence type="ECO:0000313" key="5">
    <source>
        <dbReference type="EMBL" id="OGG56901.1"/>
    </source>
</evidence>
<evidence type="ECO:0000256" key="1">
    <source>
        <dbReference type="ARBA" id="ARBA00022448"/>
    </source>
</evidence>
<protein>
    <recommendedName>
        <fullName evidence="4">ABC transporter domain-containing protein</fullName>
    </recommendedName>
</protein>
<dbReference type="PANTHER" id="PTHR42788:SF13">
    <property type="entry name" value="ALIPHATIC SULFONATES IMPORT ATP-BINDING PROTEIN SSUB"/>
    <property type="match status" value="1"/>
</dbReference>
<dbReference type="InterPro" id="IPR017871">
    <property type="entry name" value="ABC_transporter-like_CS"/>
</dbReference>